<dbReference type="InterPro" id="IPR008972">
    <property type="entry name" value="Cupredoxin"/>
</dbReference>
<keyword evidence="6" id="KW-0249">Electron transport</keyword>
<evidence type="ECO:0000256" key="8">
    <source>
        <dbReference type="ARBA" id="ARBA00023008"/>
    </source>
</evidence>
<evidence type="ECO:0000256" key="3">
    <source>
        <dbReference type="ARBA" id="ARBA00022692"/>
    </source>
</evidence>
<gene>
    <name evidence="14" type="ORF">F8388_025877</name>
</gene>
<keyword evidence="4" id="KW-0479">Metal-binding</keyword>
<evidence type="ECO:0000256" key="11">
    <source>
        <dbReference type="ARBA" id="ARBA00023180"/>
    </source>
</evidence>
<proteinExistence type="predicted"/>
<dbReference type="FunFam" id="2.60.40.420:FF:000067">
    <property type="entry name" value="Cupredoxin superfamily protein"/>
    <property type="match status" value="1"/>
</dbReference>
<dbReference type="CDD" id="cd04216">
    <property type="entry name" value="Phytocyanin"/>
    <property type="match status" value="1"/>
</dbReference>
<dbReference type="PANTHER" id="PTHR33021:SF408">
    <property type="entry name" value="PHYTOCYANIN DOMAIN-CONTAINING PROTEIN"/>
    <property type="match status" value="1"/>
</dbReference>
<dbReference type="InterPro" id="IPR003245">
    <property type="entry name" value="Phytocyanin_dom"/>
</dbReference>
<keyword evidence="10" id="KW-1015">Disulfide bond</keyword>
<evidence type="ECO:0000313" key="15">
    <source>
        <dbReference type="Proteomes" id="UP000525078"/>
    </source>
</evidence>
<evidence type="ECO:0000256" key="7">
    <source>
        <dbReference type="ARBA" id="ARBA00022989"/>
    </source>
</evidence>
<dbReference type="GO" id="GO:0009610">
    <property type="term" value="P:response to symbiotic fungus"/>
    <property type="evidence" value="ECO:0007669"/>
    <property type="project" value="UniProtKB-ARBA"/>
</dbReference>
<evidence type="ECO:0000256" key="6">
    <source>
        <dbReference type="ARBA" id="ARBA00022982"/>
    </source>
</evidence>
<evidence type="ECO:0000256" key="9">
    <source>
        <dbReference type="ARBA" id="ARBA00023136"/>
    </source>
</evidence>
<comment type="subcellular location">
    <subcellularLocation>
        <location evidence="1">Membrane</location>
        <topology evidence="1">Single-pass type I membrane protein</topology>
    </subcellularLocation>
</comment>
<evidence type="ECO:0000256" key="12">
    <source>
        <dbReference type="SAM" id="SignalP"/>
    </source>
</evidence>
<keyword evidence="2" id="KW-0813">Transport</keyword>
<evidence type="ECO:0000313" key="14">
    <source>
        <dbReference type="EMBL" id="KAF4367459.1"/>
    </source>
</evidence>
<reference evidence="14 15" key="1">
    <citation type="journal article" date="2020" name="bioRxiv">
        <title>Sequence and annotation of 42 cannabis genomes reveals extensive copy number variation in cannabinoid synthesis and pathogen resistance genes.</title>
        <authorList>
            <person name="Mckernan K.J."/>
            <person name="Helbert Y."/>
            <person name="Kane L.T."/>
            <person name="Ebling H."/>
            <person name="Zhang L."/>
            <person name="Liu B."/>
            <person name="Eaton Z."/>
            <person name="Mclaughlin S."/>
            <person name="Kingan S."/>
            <person name="Baybayan P."/>
            <person name="Concepcion G."/>
            <person name="Jordan M."/>
            <person name="Riva A."/>
            <person name="Barbazuk W."/>
            <person name="Harkins T."/>
        </authorList>
    </citation>
    <scope>NUCLEOTIDE SEQUENCE [LARGE SCALE GENOMIC DNA]</scope>
    <source>
        <strain evidence="15">cv. Jamaican Lion 4</strain>
        <tissue evidence="14">Leaf</tissue>
    </source>
</reference>
<keyword evidence="11" id="KW-0325">Glycoprotein</keyword>
<dbReference type="AlphaFoldDB" id="A0A7J6FC44"/>
<evidence type="ECO:0000256" key="10">
    <source>
        <dbReference type="ARBA" id="ARBA00023157"/>
    </source>
</evidence>
<dbReference type="GO" id="GO:0009055">
    <property type="term" value="F:electron transfer activity"/>
    <property type="evidence" value="ECO:0007669"/>
    <property type="project" value="InterPro"/>
</dbReference>
<comment type="caution">
    <text evidence="14">The sequence shown here is derived from an EMBL/GenBank/DDBJ whole genome shotgun (WGS) entry which is preliminary data.</text>
</comment>
<dbReference type="Proteomes" id="UP000525078">
    <property type="component" value="Unassembled WGS sequence"/>
</dbReference>
<dbReference type="Gene3D" id="2.60.40.420">
    <property type="entry name" value="Cupredoxins - blue copper proteins"/>
    <property type="match status" value="1"/>
</dbReference>
<protein>
    <recommendedName>
        <fullName evidence="13">Phytocyanin domain-containing protein</fullName>
    </recommendedName>
</protein>
<evidence type="ECO:0000259" key="13">
    <source>
        <dbReference type="PROSITE" id="PS51485"/>
    </source>
</evidence>
<evidence type="ECO:0000256" key="5">
    <source>
        <dbReference type="ARBA" id="ARBA00022729"/>
    </source>
</evidence>
<dbReference type="InterPro" id="IPR039391">
    <property type="entry name" value="Phytocyanin-like"/>
</dbReference>
<dbReference type="SUPFAM" id="SSF49503">
    <property type="entry name" value="Cupredoxins"/>
    <property type="match status" value="1"/>
</dbReference>
<name>A0A7J6FC44_CANSA</name>
<keyword evidence="5 12" id="KW-0732">Signal</keyword>
<keyword evidence="8" id="KW-0186">Copper</keyword>
<accession>A0A7J6FC44</accession>
<feature type="chain" id="PRO_5029514954" description="Phytocyanin domain-containing protein" evidence="12">
    <location>
        <begin position="28"/>
        <end position="129"/>
    </location>
</feature>
<organism evidence="14 15">
    <name type="scientific">Cannabis sativa</name>
    <name type="common">Hemp</name>
    <name type="synonym">Marijuana</name>
    <dbReference type="NCBI Taxonomy" id="3483"/>
    <lineage>
        <taxon>Eukaryota</taxon>
        <taxon>Viridiplantae</taxon>
        <taxon>Streptophyta</taxon>
        <taxon>Embryophyta</taxon>
        <taxon>Tracheophyta</taxon>
        <taxon>Spermatophyta</taxon>
        <taxon>Magnoliopsida</taxon>
        <taxon>eudicotyledons</taxon>
        <taxon>Gunneridae</taxon>
        <taxon>Pentapetalae</taxon>
        <taxon>rosids</taxon>
        <taxon>fabids</taxon>
        <taxon>Rosales</taxon>
        <taxon>Cannabaceae</taxon>
        <taxon>Cannabis</taxon>
    </lineage>
</organism>
<dbReference type="Pfam" id="PF02298">
    <property type="entry name" value="Cu_bind_like"/>
    <property type="match status" value="1"/>
</dbReference>
<feature type="domain" description="Phytocyanin" evidence="13">
    <location>
        <begin position="28"/>
        <end position="128"/>
    </location>
</feature>
<dbReference type="GO" id="GO:0046872">
    <property type="term" value="F:metal ion binding"/>
    <property type="evidence" value="ECO:0007669"/>
    <property type="project" value="UniProtKB-KW"/>
</dbReference>
<keyword evidence="3" id="KW-0812">Transmembrane</keyword>
<evidence type="ECO:0000256" key="4">
    <source>
        <dbReference type="ARBA" id="ARBA00022723"/>
    </source>
</evidence>
<feature type="signal peptide" evidence="12">
    <location>
        <begin position="1"/>
        <end position="27"/>
    </location>
</feature>
<keyword evidence="7" id="KW-1133">Transmembrane helix</keyword>
<dbReference type="EMBL" id="JAATIP010000143">
    <property type="protein sequence ID" value="KAF4367459.1"/>
    <property type="molecule type" value="Genomic_DNA"/>
</dbReference>
<sequence>MALSFVNVRVLFVAIFVAAVMNNICSATEITVGDGTGWTTSFDYQAWSKDKTFKIGDTLVFKYPVGVHNVVEVDENGFTNCRTSNELGKTFTSGNDQITLDKLGNRWFICGIPGHCDLGMKLSINVIPI</sequence>
<keyword evidence="9" id="KW-0472">Membrane</keyword>
<evidence type="ECO:0000256" key="2">
    <source>
        <dbReference type="ARBA" id="ARBA00022448"/>
    </source>
</evidence>
<dbReference type="GO" id="GO:0005886">
    <property type="term" value="C:plasma membrane"/>
    <property type="evidence" value="ECO:0007669"/>
    <property type="project" value="TreeGrafter"/>
</dbReference>
<dbReference type="PROSITE" id="PS51485">
    <property type="entry name" value="PHYTOCYANIN"/>
    <property type="match status" value="1"/>
</dbReference>
<evidence type="ECO:0000256" key="1">
    <source>
        <dbReference type="ARBA" id="ARBA00004479"/>
    </source>
</evidence>
<dbReference type="PANTHER" id="PTHR33021">
    <property type="entry name" value="BLUE COPPER PROTEIN"/>
    <property type="match status" value="1"/>
</dbReference>